<protein>
    <submittedName>
        <fullName evidence="3">HigA family addiction module antidote protein</fullName>
    </submittedName>
</protein>
<dbReference type="SUPFAM" id="SSF47413">
    <property type="entry name" value="lambda repressor-like DNA-binding domains"/>
    <property type="match status" value="1"/>
</dbReference>
<dbReference type="NCBIfam" id="TIGR02607">
    <property type="entry name" value="antidote_HigA"/>
    <property type="match status" value="1"/>
</dbReference>
<dbReference type="EMBL" id="JACPUR010000019">
    <property type="protein sequence ID" value="MBI3127775.1"/>
    <property type="molecule type" value="Genomic_DNA"/>
</dbReference>
<dbReference type="AlphaFoldDB" id="A0A932I0P8"/>
<dbReference type="InterPro" id="IPR001387">
    <property type="entry name" value="Cro/C1-type_HTH"/>
</dbReference>
<dbReference type="PANTHER" id="PTHR36924:SF1">
    <property type="entry name" value="ANTITOXIN HIGA-1"/>
    <property type="match status" value="1"/>
</dbReference>
<evidence type="ECO:0000313" key="4">
    <source>
        <dbReference type="Proteomes" id="UP000782312"/>
    </source>
</evidence>
<name>A0A932I0P8_UNCTE</name>
<dbReference type="PROSITE" id="PS50943">
    <property type="entry name" value="HTH_CROC1"/>
    <property type="match status" value="1"/>
</dbReference>
<dbReference type="InterPro" id="IPR010982">
    <property type="entry name" value="Lambda_DNA-bd_dom_sf"/>
</dbReference>
<dbReference type="Pfam" id="PF01381">
    <property type="entry name" value="HTH_3"/>
    <property type="match status" value="1"/>
</dbReference>
<dbReference type="Gene3D" id="1.10.260.40">
    <property type="entry name" value="lambda repressor-like DNA-binding domains"/>
    <property type="match status" value="1"/>
</dbReference>
<comment type="caution">
    <text evidence="3">The sequence shown here is derived from an EMBL/GenBank/DDBJ whole genome shotgun (WGS) entry which is preliminary data.</text>
</comment>
<dbReference type="CDD" id="cd00093">
    <property type="entry name" value="HTH_XRE"/>
    <property type="match status" value="1"/>
</dbReference>
<dbReference type="SMART" id="SM00530">
    <property type="entry name" value="HTH_XRE"/>
    <property type="match status" value="1"/>
</dbReference>
<dbReference type="GO" id="GO:0003677">
    <property type="term" value="F:DNA binding"/>
    <property type="evidence" value="ECO:0007669"/>
    <property type="project" value="UniProtKB-KW"/>
</dbReference>
<evidence type="ECO:0000256" key="1">
    <source>
        <dbReference type="ARBA" id="ARBA00023125"/>
    </source>
</evidence>
<evidence type="ECO:0000259" key="2">
    <source>
        <dbReference type="PROSITE" id="PS50943"/>
    </source>
</evidence>
<feature type="domain" description="HTH cro/C1-type" evidence="2">
    <location>
        <begin position="21"/>
        <end position="68"/>
    </location>
</feature>
<organism evidence="3 4">
    <name type="scientific">Tectimicrobiota bacterium</name>
    <dbReference type="NCBI Taxonomy" id="2528274"/>
    <lineage>
        <taxon>Bacteria</taxon>
        <taxon>Pseudomonadati</taxon>
        <taxon>Nitrospinota/Tectimicrobiota group</taxon>
        <taxon>Candidatus Tectimicrobiota</taxon>
    </lineage>
</organism>
<gene>
    <name evidence="3" type="ORF">HYZ11_09245</name>
</gene>
<dbReference type="Proteomes" id="UP000782312">
    <property type="component" value="Unassembled WGS sequence"/>
</dbReference>
<sequence length="93" mass="10328">MPMYDPPHPGGFVRHECLEPLGLTVTEGAKVLGVTRQALNNLVNGKSGISPEMAIRLSKAFGSTPEVWLGMQMDYDLWHAKQRARKIKVKRVA</sequence>
<proteinExistence type="predicted"/>
<keyword evidence="1" id="KW-0238">DNA-binding</keyword>
<evidence type="ECO:0000313" key="3">
    <source>
        <dbReference type="EMBL" id="MBI3127775.1"/>
    </source>
</evidence>
<reference evidence="3" key="1">
    <citation type="submission" date="2020-07" db="EMBL/GenBank/DDBJ databases">
        <title>Huge and variable diversity of episymbiotic CPR bacteria and DPANN archaea in groundwater ecosystems.</title>
        <authorList>
            <person name="He C.Y."/>
            <person name="Keren R."/>
            <person name="Whittaker M."/>
            <person name="Farag I.F."/>
            <person name="Doudna J."/>
            <person name="Cate J.H.D."/>
            <person name="Banfield J.F."/>
        </authorList>
    </citation>
    <scope>NUCLEOTIDE SEQUENCE</scope>
    <source>
        <strain evidence="3">NC_groundwater_763_Ag_S-0.2um_68_21</strain>
    </source>
</reference>
<accession>A0A932I0P8</accession>
<dbReference type="InterPro" id="IPR013430">
    <property type="entry name" value="Toxin_antidote_HigA"/>
</dbReference>
<dbReference type="PANTHER" id="PTHR36924">
    <property type="entry name" value="ANTITOXIN HIGA-1"/>
    <property type="match status" value="1"/>
</dbReference>